<dbReference type="AlphaFoldDB" id="A0A1S8AAX0"/>
<name>A0A1S8AAX0_ROSNE</name>
<protein>
    <submittedName>
        <fullName evidence="2">Uncharacterized protein</fullName>
    </submittedName>
</protein>
<organism evidence="2">
    <name type="scientific">Rosellinia necatrix</name>
    <name type="common">White root-rot fungus</name>
    <dbReference type="NCBI Taxonomy" id="77044"/>
    <lineage>
        <taxon>Eukaryota</taxon>
        <taxon>Fungi</taxon>
        <taxon>Dikarya</taxon>
        <taxon>Ascomycota</taxon>
        <taxon>Pezizomycotina</taxon>
        <taxon>Sordariomycetes</taxon>
        <taxon>Xylariomycetidae</taxon>
        <taxon>Xylariales</taxon>
        <taxon>Xylariaceae</taxon>
        <taxon>Rosellinia</taxon>
    </lineage>
</organism>
<dbReference type="Proteomes" id="UP000054516">
    <property type="component" value="Unassembled WGS sequence"/>
</dbReference>
<feature type="compositionally biased region" description="Low complexity" evidence="1">
    <location>
        <begin position="1"/>
        <end position="23"/>
    </location>
</feature>
<reference evidence="2" key="1">
    <citation type="submission" date="2016-03" db="EMBL/GenBank/DDBJ databases">
        <title>Draft genome sequence of Rosellinia necatrix.</title>
        <authorList>
            <person name="Kanematsu S."/>
        </authorList>
    </citation>
    <scope>NUCLEOTIDE SEQUENCE [LARGE SCALE GENOMIC DNA]</scope>
    <source>
        <strain evidence="2">W97</strain>
    </source>
</reference>
<sequence length="67" mass="7416">MPGQSSKNSSSTSSKASTKPTTSEYRDSSSTYSFDPKEDDTRRQKATDAETKRLMQAAYKNSVRMGI</sequence>
<evidence type="ECO:0000313" key="2">
    <source>
        <dbReference type="EMBL" id="GAW27254.1"/>
    </source>
</evidence>
<evidence type="ECO:0000313" key="3">
    <source>
        <dbReference type="Proteomes" id="UP000054516"/>
    </source>
</evidence>
<accession>A0A1S8AAX0</accession>
<feature type="region of interest" description="Disordered" evidence="1">
    <location>
        <begin position="1"/>
        <end position="52"/>
    </location>
</feature>
<keyword evidence="3" id="KW-1185">Reference proteome</keyword>
<gene>
    <name evidence="2" type="ORF">SAMD00023353_9400250</name>
</gene>
<feature type="compositionally biased region" description="Basic and acidic residues" evidence="1">
    <location>
        <begin position="35"/>
        <end position="52"/>
    </location>
</feature>
<dbReference type="OrthoDB" id="10434155at2759"/>
<dbReference type="EMBL" id="DF977539">
    <property type="protein sequence ID" value="GAW27254.1"/>
    <property type="molecule type" value="Genomic_DNA"/>
</dbReference>
<evidence type="ECO:0000256" key="1">
    <source>
        <dbReference type="SAM" id="MobiDB-lite"/>
    </source>
</evidence>
<proteinExistence type="predicted"/>